<gene>
    <name evidence="2" type="ORF">Pmani_017562</name>
</gene>
<comment type="caution">
    <text evidence="2">The sequence shown here is derived from an EMBL/GenBank/DDBJ whole genome shotgun (WGS) entry which is preliminary data.</text>
</comment>
<evidence type="ECO:0000313" key="3">
    <source>
        <dbReference type="Proteomes" id="UP001292094"/>
    </source>
</evidence>
<evidence type="ECO:0000313" key="2">
    <source>
        <dbReference type="EMBL" id="KAK4310907.1"/>
    </source>
</evidence>
<evidence type="ECO:0000256" key="1">
    <source>
        <dbReference type="SAM" id="Phobius"/>
    </source>
</evidence>
<keyword evidence="1" id="KW-0472">Membrane</keyword>
<reference evidence="2" key="1">
    <citation type="submission" date="2023-11" db="EMBL/GenBank/DDBJ databases">
        <title>Genome assemblies of two species of porcelain crab, Petrolisthes cinctipes and Petrolisthes manimaculis (Anomura: Porcellanidae).</title>
        <authorList>
            <person name="Angst P."/>
        </authorList>
    </citation>
    <scope>NUCLEOTIDE SEQUENCE</scope>
    <source>
        <strain evidence="2">PB745_02</strain>
        <tissue evidence="2">Gill</tissue>
    </source>
</reference>
<name>A0AAE1U5N9_9EUCA</name>
<accession>A0AAE1U5N9</accession>
<keyword evidence="1" id="KW-0812">Transmembrane</keyword>
<dbReference type="AlphaFoldDB" id="A0AAE1U5N9"/>
<feature type="transmembrane region" description="Helical" evidence="1">
    <location>
        <begin position="12"/>
        <end position="37"/>
    </location>
</feature>
<keyword evidence="1" id="KW-1133">Transmembrane helix</keyword>
<proteinExistence type="predicted"/>
<organism evidence="2 3">
    <name type="scientific">Petrolisthes manimaculis</name>
    <dbReference type="NCBI Taxonomy" id="1843537"/>
    <lineage>
        <taxon>Eukaryota</taxon>
        <taxon>Metazoa</taxon>
        <taxon>Ecdysozoa</taxon>
        <taxon>Arthropoda</taxon>
        <taxon>Crustacea</taxon>
        <taxon>Multicrustacea</taxon>
        <taxon>Malacostraca</taxon>
        <taxon>Eumalacostraca</taxon>
        <taxon>Eucarida</taxon>
        <taxon>Decapoda</taxon>
        <taxon>Pleocyemata</taxon>
        <taxon>Anomura</taxon>
        <taxon>Galatheoidea</taxon>
        <taxon>Porcellanidae</taxon>
        <taxon>Petrolisthes</taxon>
    </lineage>
</organism>
<dbReference type="Proteomes" id="UP001292094">
    <property type="component" value="Unassembled WGS sequence"/>
</dbReference>
<protein>
    <submittedName>
        <fullName evidence="2">Uncharacterized protein</fullName>
    </submittedName>
</protein>
<sequence>MATTTTVTSVGLLGGGLAAAAAVAGAVGLGLAGLALAGKGRRGGNKGYGYGGYGHGAGGGGGYGYGGGYGHHRGRRATDVYDEEDIDDDVVDDDNDEGQRVHIENVLEMVKAQDVTGCGRRLVCELGSADPRRLTVEELSILNLVGDGVVPGEGVLPPGGASGHFKTARGWGESGGDCGLAYHTCPLNGKQLMQLVMEYLP</sequence>
<keyword evidence="3" id="KW-1185">Reference proteome</keyword>
<dbReference type="EMBL" id="JAWZYT010001582">
    <property type="protein sequence ID" value="KAK4310907.1"/>
    <property type="molecule type" value="Genomic_DNA"/>
</dbReference>